<dbReference type="EMBL" id="JAKRKC020000001">
    <property type="protein sequence ID" value="MCK2215551.1"/>
    <property type="molecule type" value="Genomic_DNA"/>
</dbReference>
<evidence type="ECO:0000313" key="2">
    <source>
        <dbReference type="Proteomes" id="UP001317259"/>
    </source>
</evidence>
<name>A0ABT0FUH5_9ACTN</name>
<dbReference type="Proteomes" id="UP001317259">
    <property type="component" value="Unassembled WGS sequence"/>
</dbReference>
<accession>A0ABT0FUH5</accession>
<proteinExistence type="predicted"/>
<reference evidence="1 2" key="1">
    <citation type="submission" date="2022-04" db="EMBL/GenBank/DDBJ databases">
        <title>Genome draft of Actinomadura sp. ATCC 31491.</title>
        <authorList>
            <person name="Shi X."/>
            <person name="Du Y."/>
        </authorList>
    </citation>
    <scope>NUCLEOTIDE SEQUENCE [LARGE SCALE GENOMIC DNA]</scope>
    <source>
        <strain evidence="1 2">ATCC 31491</strain>
    </source>
</reference>
<organism evidence="1 2">
    <name type="scientific">Actinomadura luzonensis</name>
    <dbReference type="NCBI Taxonomy" id="2805427"/>
    <lineage>
        <taxon>Bacteria</taxon>
        <taxon>Bacillati</taxon>
        <taxon>Actinomycetota</taxon>
        <taxon>Actinomycetes</taxon>
        <taxon>Streptosporangiales</taxon>
        <taxon>Thermomonosporaceae</taxon>
        <taxon>Actinomadura</taxon>
    </lineage>
</organism>
<evidence type="ECO:0000313" key="1">
    <source>
        <dbReference type="EMBL" id="MCK2215551.1"/>
    </source>
</evidence>
<evidence type="ECO:0008006" key="3">
    <source>
        <dbReference type="Google" id="ProtNLM"/>
    </source>
</evidence>
<gene>
    <name evidence="1" type="ORF">MF672_017415</name>
</gene>
<keyword evidence="2" id="KW-1185">Reference proteome</keyword>
<dbReference type="RefSeq" id="WP_242382094.1">
    <property type="nucleotide sequence ID" value="NZ_JAKRKC020000001.1"/>
</dbReference>
<protein>
    <recommendedName>
        <fullName evidence="3">DUF624 domain-containing protein</fullName>
    </recommendedName>
</protein>
<sequence>MSTPAPAADPSAGAGRAFGEGPLSRAAALIYTLLAVEAMFLLAVAPGLAALTLLGGDAGNLPLAALCALPLGPALSAALYALRHRGRGLADLRPAAAFWRGYRANAAGVLKIWAPWLAGMAVIGTNLANLAVAGVPRWWAALLVLVALGGLLWAGNALVITSLFAFRAVDVARLASYLLLRHPKAALANVSLLVVATAVTLAGTELLTAVLAAVFAAGLLRNARPLIAEVEERFTA</sequence>
<comment type="caution">
    <text evidence="1">The sequence shown here is derived from an EMBL/GenBank/DDBJ whole genome shotgun (WGS) entry which is preliminary data.</text>
</comment>